<proteinExistence type="predicted"/>
<feature type="domain" description="Ig-like" evidence="25">
    <location>
        <begin position="775"/>
        <end position="862"/>
    </location>
</feature>
<dbReference type="InterPro" id="IPR003599">
    <property type="entry name" value="Ig_sub"/>
</dbReference>
<evidence type="ECO:0000256" key="14">
    <source>
        <dbReference type="ARBA" id="ARBA00023180"/>
    </source>
</evidence>
<feature type="binding site" evidence="19">
    <location>
        <position position="1134"/>
    </location>
    <ligand>
        <name>Mg(2+)</name>
        <dbReference type="ChEBI" id="CHEBI:18420"/>
    </ligand>
</feature>
<evidence type="ECO:0000256" key="9">
    <source>
        <dbReference type="ARBA" id="ARBA00022989"/>
    </source>
</evidence>
<evidence type="ECO:0000259" key="24">
    <source>
        <dbReference type="PROSITE" id="PS50011"/>
    </source>
</evidence>
<feature type="compositionally biased region" description="Polar residues" evidence="22">
    <location>
        <begin position="1392"/>
        <end position="1405"/>
    </location>
</feature>
<feature type="binding site" evidence="18">
    <location>
        <begin position="954"/>
        <end position="961"/>
    </location>
    <ligand>
        <name>ATP</name>
        <dbReference type="ChEBI" id="CHEBI:30616"/>
    </ligand>
</feature>
<evidence type="ECO:0000256" key="7">
    <source>
        <dbReference type="ARBA" id="ARBA00022777"/>
    </source>
</evidence>
<evidence type="ECO:0000256" key="15">
    <source>
        <dbReference type="ARBA" id="ARBA00023319"/>
    </source>
</evidence>
<evidence type="ECO:0000256" key="11">
    <source>
        <dbReference type="ARBA" id="ARBA00023137"/>
    </source>
</evidence>
<dbReference type="EC" id="2.7.10.1" evidence="2"/>
<evidence type="ECO:0000256" key="21">
    <source>
        <dbReference type="PROSITE-ProRule" id="PRU10141"/>
    </source>
</evidence>
<dbReference type="PIRSF" id="PIRSF000615">
    <property type="entry name" value="TyrPK_CSF1-R"/>
    <property type="match status" value="1"/>
</dbReference>
<dbReference type="Gene3D" id="3.30.200.20">
    <property type="entry name" value="Phosphorylase Kinase, domain 1"/>
    <property type="match status" value="1"/>
</dbReference>
<evidence type="ECO:0000256" key="1">
    <source>
        <dbReference type="ARBA" id="ARBA00004167"/>
    </source>
</evidence>
<comment type="subcellular location">
    <subcellularLocation>
        <location evidence="1">Membrane</location>
        <topology evidence="1">Single-pass membrane protein</topology>
    </subcellularLocation>
</comment>
<dbReference type="Proteomes" id="UP001519460">
    <property type="component" value="Unassembled WGS sequence"/>
</dbReference>
<dbReference type="SUPFAM" id="SSF56112">
    <property type="entry name" value="Protein kinase-like (PK-like)"/>
    <property type="match status" value="1"/>
</dbReference>
<evidence type="ECO:0000256" key="23">
    <source>
        <dbReference type="SAM" id="Phobius"/>
    </source>
</evidence>
<dbReference type="InterPro" id="IPR020635">
    <property type="entry name" value="Tyr_kinase_cat_dom"/>
</dbReference>
<evidence type="ECO:0000256" key="20">
    <source>
        <dbReference type="PIRSR" id="PIRSR000615-4"/>
    </source>
</evidence>
<feature type="domain" description="Ig-like" evidence="25">
    <location>
        <begin position="320"/>
        <end position="423"/>
    </location>
</feature>
<evidence type="ECO:0000256" key="2">
    <source>
        <dbReference type="ARBA" id="ARBA00011902"/>
    </source>
</evidence>
<sequence>MEYACHVCRRVSHAPLYAGHAVLKALSQVARIANNCWAYCSRSTPRFFLSTRQRLLYDELPPFTTRHIFERAVGQFADTSSGLQPEISESESRKVLKPGDNDTVMCIGNAPIQWDWETVPHSQRDKYPDNSIVSEDLQITDNGVYKRVLRFTNAQFFNTGRYFCSYTKNETTSTITTTTLPPGSFFPGFPIGGASGPATDTKKLSGASIDVFVSDPDNMFILEVKFLFLIVSVNYGHEVVIPCAVSDPMFNVTLIKNIGQEDFTNKEGVTFDPVQGFVVASPYYTFAGEFKCFAYGNSSDGPAEDELPLILRFRDTELLPAPVLLPSAYSVMAGEMFSLTCQIDVKPNTHAELHFVYNQQSLPEQDRIFVDLQKRERKQEDSHVYDHLTRYMEIRNASVSDAGVYRCEVKGLYNSKQTDIVINVYNESFVFLKPYREVLKINDTAEGVYLFVNVHAFPKPRLRWYHNNHELRDGLLFRMRFVGKTASLSILGPRSSHSGIYTLRAFTPDKNASANMTLEVYGKPVVTIPHVSSQSGQVIVEAGKWTKLYCQVEGLPQARVKWLFQEVPPGNFTLNSSAWETVDQTTRDVVTKSGALVTYVLNARESRTGWFQCHGSNEHGEDHDRIKYIVADDRKGLTMRNTSAMLPTKGDSLRLVCRANLWLFQSVHIFRSQGVPMLSVDQDSSGLNTTNLTSFDNNTASATGPTYEVVTASSLSTTPPFEITYSRTQYSLEVTAFFPKLREEDEGLYVCQAMDFTNINHTVTCDLRLAAIVPPVIREYTTGALRVSEYSTVSLKCIVAGYPPPTVTWYKDNSLITTNSSLNVTFGSDGSLTMENVTLVHAGNYRCAASNYGGHVKSVNMTLHVGEDVSQAGFSSVYIGVIAGILIFLIIVVAVIVVFARRKSGFHKELEKYLIQPQGEYNPELPIDEQTGCLPYDPKWEFPKDRLRMGMILGQGAFGRVMKAEAIGIGDSQDVTIVAVKMVKDCTDKEQMMALLSELKILIHIGQHLNIVNLLGAVTKDIRFGELYVIVEYCHFGNLRSYLLKHKDTFRDTMEDGQAVVEEKQPDPMEETGGYRDPSKPYYINKAGGPGGSADAVGPPLTTKNLICWAFQVARGMEYLTSKKYIHRDLAARNVLLAEDNVVKICDFGLAKDCYKDAEYHKKGDGPVPVKWMALESLTHRLYTSKSDAWSYGILLWELFSLGGNPYPGVEINEKFIGLLKSGYRMAAPKFASEEIYKVMLQTWDEDPDKRPTFSQLVSFMGDFLEANVKQYYLDLSSPYLKMASEDGGVGEDGYLRMSTTSDYTPMSPTTPSAPLATIADEDLDVPNYVNQRTFPREKGSEIEMQPLIGASSSERRSSVPDEVAPGFVKGDSPIQVRTNAEVHQPDDSDSGHSSSYAPGTSPTDNGGYLLPKAYEAAAESAPGASGGGAQASAEVDKDLNDSAFSPTDSVFSPDYHMNNYPPPDYRLVVEEGDQRDLPV</sequence>
<feature type="binding site" evidence="19">
    <location>
        <position position="1147"/>
    </location>
    <ligand>
        <name>Mg(2+)</name>
        <dbReference type="ChEBI" id="CHEBI:18420"/>
    </ligand>
</feature>
<evidence type="ECO:0000256" key="18">
    <source>
        <dbReference type="PIRSR" id="PIRSR000615-2"/>
    </source>
</evidence>
<keyword evidence="9 23" id="KW-1133">Transmembrane helix</keyword>
<reference evidence="26 27" key="1">
    <citation type="journal article" date="2023" name="Sci. Data">
        <title>Genome assembly of the Korean intertidal mud-creeper Batillaria attramentaria.</title>
        <authorList>
            <person name="Patra A.K."/>
            <person name="Ho P.T."/>
            <person name="Jun S."/>
            <person name="Lee S.J."/>
            <person name="Kim Y."/>
            <person name="Won Y.J."/>
        </authorList>
    </citation>
    <scope>NUCLEOTIDE SEQUENCE [LARGE SCALE GENOMIC DNA]</scope>
    <source>
        <strain evidence="26">Wonlab-2016</strain>
    </source>
</reference>
<comment type="caution">
    <text evidence="26">The sequence shown here is derived from an EMBL/GenBank/DDBJ whole genome shotgun (WGS) entry which is preliminary data.</text>
</comment>
<dbReference type="PROSITE" id="PS00109">
    <property type="entry name" value="PROTEIN_KINASE_TYR"/>
    <property type="match status" value="1"/>
</dbReference>
<dbReference type="InterPro" id="IPR003598">
    <property type="entry name" value="Ig_sub2"/>
</dbReference>
<keyword evidence="12" id="KW-1015">Disulfide bond</keyword>
<dbReference type="Pfam" id="PF13927">
    <property type="entry name" value="Ig_3"/>
    <property type="match status" value="1"/>
</dbReference>
<evidence type="ECO:0000256" key="6">
    <source>
        <dbReference type="ARBA" id="ARBA00022741"/>
    </source>
</evidence>
<keyword evidence="19" id="KW-0460">Magnesium</keyword>
<evidence type="ECO:0000256" key="10">
    <source>
        <dbReference type="ARBA" id="ARBA00023136"/>
    </source>
</evidence>
<dbReference type="InterPro" id="IPR050122">
    <property type="entry name" value="RTK"/>
</dbReference>
<evidence type="ECO:0000256" key="3">
    <source>
        <dbReference type="ARBA" id="ARBA00022553"/>
    </source>
</evidence>
<feature type="domain" description="Ig-like" evidence="25">
    <location>
        <begin position="529"/>
        <end position="631"/>
    </location>
</feature>
<dbReference type="PROSITE" id="PS50835">
    <property type="entry name" value="IG_LIKE"/>
    <property type="match status" value="3"/>
</dbReference>
<keyword evidence="6 18" id="KW-0547">Nucleotide-binding</keyword>
<evidence type="ECO:0000256" key="19">
    <source>
        <dbReference type="PIRSR" id="PIRSR000615-3"/>
    </source>
</evidence>
<keyword evidence="14" id="KW-0325">Glycoprotein</keyword>
<dbReference type="PANTHER" id="PTHR24416">
    <property type="entry name" value="TYROSINE-PROTEIN KINASE RECEPTOR"/>
    <property type="match status" value="1"/>
</dbReference>
<dbReference type="EMBL" id="JACVVK020000066">
    <property type="protein sequence ID" value="KAK7496610.1"/>
    <property type="molecule type" value="Genomic_DNA"/>
</dbReference>
<feature type="compositionally biased region" description="Basic and acidic residues" evidence="22">
    <location>
        <begin position="1468"/>
        <end position="1480"/>
    </location>
</feature>
<dbReference type="InterPro" id="IPR017441">
    <property type="entry name" value="Protein_kinase_ATP_BS"/>
</dbReference>
<dbReference type="GO" id="GO:0004714">
    <property type="term" value="F:transmembrane receptor protein tyrosine kinase activity"/>
    <property type="evidence" value="ECO:0007669"/>
    <property type="project" value="UniProtKB-EC"/>
</dbReference>
<accession>A0ABD0LB61</accession>
<dbReference type="GO" id="GO:0016020">
    <property type="term" value="C:membrane"/>
    <property type="evidence" value="ECO:0007669"/>
    <property type="project" value="UniProtKB-SubCell"/>
</dbReference>
<organism evidence="26 27">
    <name type="scientific">Batillaria attramentaria</name>
    <dbReference type="NCBI Taxonomy" id="370345"/>
    <lineage>
        <taxon>Eukaryota</taxon>
        <taxon>Metazoa</taxon>
        <taxon>Spiralia</taxon>
        <taxon>Lophotrochozoa</taxon>
        <taxon>Mollusca</taxon>
        <taxon>Gastropoda</taxon>
        <taxon>Caenogastropoda</taxon>
        <taxon>Sorbeoconcha</taxon>
        <taxon>Cerithioidea</taxon>
        <taxon>Batillariidae</taxon>
        <taxon>Batillaria</taxon>
    </lineage>
</organism>
<feature type="domain" description="Protein kinase" evidence="24">
    <location>
        <begin position="947"/>
        <end position="1265"/>
    </location>
</feature>
<keyword evidence="7" id="KW-0418">Kinase</keyword>
<dbReference type="SUPFAM" id="SSF48726">
    <property type="entry name" value="Immunoglobulin"/>
    <property type="match status" value="5"/>
</dbReference>
<evidence type="ECO:0000256" key="17">
    <source>
        <dbReference type="PIRSR" id="PIRSR000615-1"/>
    </source>
</evidence>
<dbReference type="InterPro" id="IPR013098">
    <property type="entry name" value="Ig_I-set"/>
</dbReference>
<dbReference type="FunFam" id="1.10.510.10:FF:000554">
    <property type="entry name" value="Predicted protein"/>
    <property type="match status" value="1"/>
</dbReference>
<keyword evidence="27" id="KW-1185">Reference proteome</keyword>
<feature type="region of interest" description="Disordered" evidence="22">
    <location>
        <begin position="1334"/>
        <end position="1480"/>
    </location>
</feature>
<dbReference type="SMART" id="SM00219">
    <property type="entry name" value="TyrKc"/>
    <property type="match status" value="1"/>
</dbReference>
<keyword evidence="13" id="KW-0675">Receptor</keyword>
<name>A0ABD0LB61_9CAEN</name>
<keyword evidence="11" id="KW-0829">Tyrosine-protein kinase</keyword>
<comment type="catalytic activity">
    <reaction evidence="16">
        <text>L-tyrosyl-[protein] + ATP = O-phospho-L-tyrosyl-[protein] + ADP + H(+)</text>
        <dbReference type="Rhea" id="RHEA:10596"/>
        <dbReference type="Rhea" id="RHEA-COMP:10136"/>
        <dbReference type="Rhea" id="RHEA-COMP:20101"/>
        <dbReference type="ChEBI" id="CHEBI:15378"/>
        <dbReference type="ChEBI" id="CHEBI:30616"/>
        <dbReference type="ChEBI" id="CHEBI:46858"/>
        <dbReference type="ChEBI" id="CHEBI:61978"/>
        <dbReference type="ChEBI" id="CHEBI:456216"/>
        <dbReference type="EC" id="2.7.10.1"/>
    </reaction>
</comment>
<evidence type="ECO:0000256" key="16">
    <source>
        <dbReference type="ARBA" id="ARBA00051243"/>
    </source>
</evidence>
<gene>
    <name evidence="26" type="ORF">BaRGS_00012262</name>
</gene>
<keyword evidence="3" id="KW-0597">Phosphoprotein</keyword>
<evidence type="ECO:0000256" key="13">
    <source>
        <dbReference type="ARBA" id="ARBA00023170"/>
    </source>
</evidence>
<evidence type="ECO:0000256" key="12">
    <source>
        <dbReference type="ARBA" id="ARBA00023157"/>
    </source>
</evidence>
<dbReference type="InterPro" id="IPR013783">
    <property type="entry name" value="Ig-like_fold"/>
</dbReference>
<dbReference type="Pfam" id="PF07679">
    <property type="entry name" value="I-set"/>
    <property type="match status" value="1"/>
</dbReference>
<feature type="site" description="Important for interaction with phosphotyrosine-binding proteins" evidence="20">
    <location>
        <position position="1273"/>
    </location>
</feature>
<dbReference type="InterPro" id="IPR001245">
    <property type="entry name" value="Ser-Thr/Tyr_kinase_cat_dom"/>
</dbReference>
<keyword evidence="5 23" id="KW-0812">Transmembrane</keyword>
<dbReference type="InterPro" id="IPR000719">
    <property type="entry name" value="Prot_kinase_dom"/>
</dbReference>
<dbReference type="Gene3D" id="2.60.40.10">
    <property type="entry name" value="Immunoglobulins"/>
    <property type="match status" value="6"/>
</dbReference>
<dbReference type="Pfam" id="PF21339">
    <property type="entry name" value="VEGFR-1-like_Ig-like"/>
    <property type="match status" value="1"/>
</dbReference>
<dbReference type="PROSITE" id="PS50011">
    <property type="entry name" value="PROTEIN_KINASE_DOM"/>
    <property type="match status" value="1"/>
</dbReference>
<dbReference type="FunFam" id="2.60.40.10:FF:000107">
    <property type="entry name" value="Myosin, light chain kinase a"/>
    <property type="match status" value="1"/>
</dbReference>
<dbReference type="SMART" id="SM00409">
    <property type="entry name" value="IG"/>
    <property type="match status" value="7"/>
</dbReference>
<feature type="transmembrane region" description="Helical" evidence="23">
    <location>
        <begin position="877"/>
        <end position="900"/>
    </location>
</feature>
<evidence type="ECO:0000256" key="5">
    <source>
        <dbReference type="ARBA" id="ARBA00022692"/>
    </source>
</evidence>
<dbReference type="Gene3D" id="1.10.510.10">
    <property type="entry name" value="Transferase(Phosphotransferase) domain 1"/>
    <property type="match status" value="1"/>
</dbReference>
<evidence type="ECO:0000313" key="26">
    <source>
        <dbReference type="EMBL" id="KAK7496610.1"/>
    </source>
</evidence>
<dbReference type="InterPro" id="IPR008266">
    <property type="entry name" value="Tyr_kinase_AS"/>
</dbReference>
<dbReference type="SMART" id="SM00408">
    <property type="entry name" value="IGc2"/>
    <property type="match status" value="3"/>
</dbReference>
<feature type="binding site" evidence="18">
    <location>
        <position position="1133"/>
    </location>
    <ligand>
        <name>ATP</name>
        <dbReference type="ChEBI" id="CHEBI:30616"/>
    </ligand>
</feature>
<dbReference type="CDD" id="cd00096">
    <property type="entry name" value="Ig"/>
    <property type="match status" value="2"/>
</dbReference>
<feature type="binding site" evidence="18 21">
    <location>
        <position position="981"/>
    </location>
    <ligand>
        <name>ATP</name>
        <dbReference type="ChEBI" id="CHEBI:30616"/>
    </ligand>
</feature>
<dbReference type="InterPro" id="IPR007110">
    <property type="entry name" value="Ig-like_dom"/>
</dbReference>
<dbReference type="FunFam" id="3.30.200.20:FF:000776">
    <property type="entry name" value="Flk-1 receptor"/>
    <property type="match status" value="1"/>
</dbReference>
<keyword evidence="15" id="KW-0393">Immunoglobulin domain</keyword>
<keyword evidence="19" id="KW-0479">Metal-binding</keyword>
<dbReference type="PROSITE" id="PS00107">
    <property type="entry name" value="PROTEIN_KINASE_ATP"/>
    <property type="match status" value="1"/>
</dbReference>
<evidence type="ECO:0000256" key="8">
    <source>
        <dbReference type="ARBA" id="ARBA00022840"/>
    </source>
</evidence>
<dbReference type="InterPro" id="IPR011009">
    <property type="entry name" value="Kinase-like_dom_sf"/>
</dbReference>
<keyword evidence="4" id="KW-0808">Transferase</keyword>
<dbReference type="PANTHER" id="PTHR24416:SF600">
    <property type="entry name" value="PDGF- AND VEGF-RECEPTOR RELATED, ISOFORM J"/>
    <property type="match status" value="1"/>
</dbReference>
<dbReference type="Pfam" id="PF07714">
    <property type="entry name" value="PK_Tyr_Ser-Thr"/>
    <property type="match status" value="1"/>
</dbReference>
<evidence type="ECO:0000256" key="4">
    <source>
        <dbReference type="ARBA" id="ARBA00022679"/>
    </source>
</evidence>
<keyword evidence="8 18" id="KW-0067">ATP-binding</keyword>
<feature type="active site" description="Proton acceptor" evidence="17">
    <location>
        <position position="1129"/>
    </location>
</feature>
<evidence type="ECO:0000259" key="25">
    <source>
        <dbReference type="PROSITE" id="PS50835"/>
    </source>
</evidence>
<dbReference type="GO" id="GO:0005524">
    <property type="term" value="F:ATP binding"/>
    <property type="evidence" value="ECO:0007669"/>
    <property type="project" value="UniProtKB-UniRule"/>
</dbReference>
<evidence type="ECO:0000256" key="22">
    <source>
        <dbReference type="SAM" id="MobiDB-lite"/>
    </source>
</evidence>
<protein>
    <recommendedName>
        <fullName evidence="2">receptor protein-tyrosine kinase</fullName>
        <ecNumber evidence="2">2.7.10.1</ecNumber>
    </recommendedName>
</protein>
<evidence type="ECO:0000313" key="27">
    <source>
        <dbReference type="Proteomes" id="UP001519460"/>
    </source>
</evidence>
<dbReference type="InterPro" id="IPR036179">
    <property type="entry name" value="Ig-like_dom_sf"/>
</dbReference>
<keyword evidence="10 23" id="KW-0472">Membrane</keyword>
<feature type="compositionally biased region" description="Low complexity" evidence="22">
    <location>
        <begin position="1414"/>
        <end position="1424"/>
    </location>
</feature>